<sequence length="87" mass="9949">MLKLLLLYVCFFQRSTANHNQKRPSLRDGDREVNVCGCLIRKASLAAPPTDNERNESISMSTKKGRSLPKYCEQHIIQSQQSGNQWL</sequence>
<accession>A0A8X6QPQ0</accession>
<evidence type="ECO:0008006" key="4">
    <source>
        <dbReference type="Google" id="ProtNLM"/>
    </source>
</evidence>
<keyword evidence="1" id="KW-0732">Signal</keyword>
<comment type="caution">
    <text evidence="2">The sequence shown here is derived from an EMBL/GenBank/DDBJ whole genome shotgun (WGS) entry which is preliminary data.</text>
</comment>
<dbReference type="AlphaFoldDB" id="A0A8X6QPQ0"/>
<evidence type="ECO:0000313" key="3">
    <source>
        <dbReference type="Proteomes" id="UP000887013"/>
    </source>
</evidence>
<dbReference type="EMBL" id="BMAW01131160">
    <property type="protein sequence ID" value="GFU38182.1"/>
    <property type="molecule type" value="Genomic_DNA"/>
</dbReference>
<proteinExistence type="predicted"/>
<name>A0A8X6QPQ0_NEPPI</name>
<evidence type="ECO:0000313" key="2">
    <source>
        <dbReference type="EMBL" id="GFU38182.1"/>
    </source>
</evidence>
<keyword evidence="3" id="KW-1185">Reference proteome</keyword>
<feature type="chain" id="PRO_5036489402" description="Secreted protein" evidence="1">
    <location>
        <begin position="18"/>
        <end position="87"/>
    </location>
</feature>
<protein>
    <recommendedName>
        <fullName evidence="4">Secreted protein</fullName>
    </recommendedName>
</protein>
<evidence type="ECO:0000256" key="1">
    <source>
        <dbReference type="SAM" id="SignalP"/>
    </source>
</evidence>
<organism evidence="2 3">
    <name type="scientific">Nephila pilipes</name>
    <name type="common">Giant wood spider</name>
    <name type="synonym">Nephila maculata</name>
    <dbReference type="NCBI Taxonomy" id="299642"/>
    <lineage>
        <taxon>Eukaryota</taxon>
        <taxon>Metazoa</taxon>
        <taxon>Ecdysozoa</taxon>
        <taxon>Arthropoda</taxon>
        <taxon>Chelicerata</taxon>
        <taxon>Arachnida</taxon>
        <taxon>Araneae</taxon>
        <taxon>Araneomorphae</taxon>
        <taxon>Entelegynae</taxon>
        <taxon>Araneoidea</taxon>
        <taxon>Nephilidae</taxon>
        <taxon>Nephila</taxon>
    </lineage>
</organism>
<feature type="signal peptide" evidence="1">
    <location>
        <begin position="1"/>
        <end position="17"/>
    </location>
</feature>
<reference evidence="2" key="1">
    <citation type="submission" date="2020-08" db="EMBL/GenBank/DDBJ databases">
        <title>Multicomponent nature underlies the extraordinary mechanical properties of spider dragline silk.</title>
        <authorList>
            <person name="Kono N."/>
            <person name="Nakamura H."/>
            <person name="Mori M."/>
            <person name="Yoshida Y."/>
            <person name="Ohtoshi R."/>
            <person name="Malay A.D."/>
            <person name="Moran D.A.P."/>
            <person name="Tomita M."/>
            <person name="Numata K."/>
            <person name="Arakawa K."/>
        </authorList>
    </citation>
    <scope>NUCLEOTIDE SEQUENCE</scope>
</reference>
<dbReference type="Proteomes" id="UP000887013">
    <property type="component" value="Unassembled WGS sequence"/>
</dbReference>
<gene>
    <name evidence="2" type="ORF">NPIL_229411</name>
</gene>